<proteinExistence type="predicted"/>
<evidence type="ECO:0000313" key="3">
    <source>
        <dbReference type="Proteomes" id="UP000006753"/>
    </source>
</evidence>
<dbReference type="HOGENOM" id="CLU_1704605_0_0_1"/>
<evidence type="ECO:0000256" key="1">
    <source>
        <dbReference type="SAM" id="MobiDB-lite"/>
    </source>
</evidence>
<protein>
    <submittedName>
        <fullName evidence="2">Uncharacterized protein</fullName>
    </submittedName>
</protein>
<dbReference type="GeneID" id="18761586"/>
<dbReference type="InParanoid" id="K1WV71"/>
<accession>K1WV71</accession>
<dbReference type="KEGG" id="mbe:MBM_05651"/>
<evidence type="ECO:0000313" key="2">
    <source>
        <dbReference type="EMBL" id="EKD16357.1"/>
    </source>
</evidence>
<reference evidence="2 3" key="1">
    <citation type="journal article" date="2012" name="BMC Genomics">
        <title>Sequencing the genome of Marssonina brunnea reveals fungus-poplar co-evolution.</title>
        <authorList>
            <person name="Zhu S."/>
            <person name="Cao Y.-Z."/>
            <person name="Jiang C."/>
            <person name="Tan B.-Y."/>
            <person name="Wang Z."/>
            <person name="Feng S."/>
            <person name="Zhang L."/>
            <person name="Su X.-H."/>
            <person name="Brejova B."/>
            <person name="Vinar T."/>
            <person name="Xu M."/>
            <person name="Wang M.-X."/>
            <person name="Zhang S.-G."/>
            <person name="Huang M.-R."/>
            <person name="Wu R."/>
            <person name="Zhou Y."/>
        </authorList>
    </citation>
    <scope>NUCLEOTIDE SEQUENCE [LARGE SCALE GENOMIC DNA]</scope>
    <source>
        <strain evidence="2 3">MB_m1</strain>
    </source>
</reference>
<sequence length="154" mass="16628">MCRMACRVYSCNHIDETLTTGTGPGFPHPYGETCLQLWKHCHEAHIRLRGLPRGGTGPDADKPYGPPDPNYICYANLLVIDPTADDQALYPIDLVGKCPDCVVKDKEDRGNRAEKKAAWRRRIAMWVKESADAAAGQSGDDDRGEGEGGGGGGG</sequence>
<gene>
    <name evidence="2" type="ORF">MBM_05651</name>
</gene>
<dbReference type="Proteomes" id="UP000006753">
    <property type="component" value="Unassembled WGS sequence"/>
</dbReference>
<organism evidence="2 3">
    <name type="scientific">Marssonina brunnea f. sp. multigermtubi (strain MB_m1)</name>
    <name type="common">Marssonina leaf spot fungus</name>
    <dbReference type="NCBI Taxonomy" id="1072389"/>
    <lineage>
        <taxon>Eukaryota</taxon>
        <taxon>Fungi</taxon>
        <taxon>Dikarya</taxon>
        <taxon>Ascomycota</taxon>
        <taxon>Pezizomycotina</taxon>
        <taxon>Leotiomycetes</taxon>
        <taxon>Helotiales</taxon>
        <taxon>Drepanopezizaceae</taxon>
        <taxon>Drepanopeziza</taxon>
    </lineage>
</organism>
<dbReference type="AlphaFoldDB" id="K1WV71"/>
<keyword evidence="3" id="KW-1185">Reference proteome</keyword>
<dbReference type="EMBL" id="JH921439">
    <property type="protein sequence ID" value="EKD16357.1"/>
    <property type="molecule type" value="Genomic_DNA"/>
</dbReference>
<name>K1WV71_MARBU</name>
<feature type="region of interest" description="Disordered" evidence="1">
    <location>
        <begin position="130"/>
        <end position="154"/>
    </location>
</feature>
<dbReference type="OrthoDB" id="10359007at2759"/>